<evidence type="ECO:0000256" key="8">
    <source>
        <dbReference type="RuleBase" id="RU000683"/>
    </source>
</evidence>
<keyword evidence="4 8" id="KW-0058">Aromatic hydrocarbons catabolism</keyword>
<evidence type="ECO:0000256" key="6">
    <source>
        <dbReference type="ARBA" id="ARBA00023002"/>
    </source>
</evidence>
<protein>
    <submittedName>
        <fullName evidence="10">Biphenyl 2,3-dioxygenase</fullName>
    </submittedName>
</protein>
<dbReference type="InterPro" id="IPR029068">
    <property type="entry name" value="Glyas_Bleomycin-R_OHBP_Dase"/>
</dbReference>
<reference evidence="10 11" key="1">
    <citation type="submission" date="2019-08" db="EMBL/GenBank/DDBJ databases">
        <authorList>
            <person name="Peeters C."/>
        </authorList>
    </citation>
    <scope>NUCLEOTIDE SEQUENCE [LARGE SCALE GENOMIC DNA]</scope>
    <source>
        <strain evidence="10 11">LMG 31118</strain>
    </source>
</reference>
<evidence type="ECO:0000313" key="10">
    <source>
        <dbReference type="EMBL" id="VVE70084.1"/>
    </source>
</evidence>
<keyword evidence="7 8" id="KW-0408">Iron</keyword>
<evidence type="ECO:0000313" key="11">
    <source>
        <dbReference type="Proteomes" id="UP000414136"/>
    </source>
</evidence>
<dbReference type="InterPro" id="IPR000486">
    <property type="entry name" value="Xdiol_ring_cleave_dOase_1/2"/>
</dbReference>
<dbReference type="Proteomes" id="UP000414136">
    <property type="component" value="Unassembled WGS sequence"/>
</dbReference>
<name>A0A5E5A909_9BURK</name>
<keyword evidence="5 8" id="KW-0223">Dioxygenase</keyword>
<sequence length="302" mass="33525">MIDIRALAYVVAEAADAAAWRQFGEGVIGAMASDAPQGGVYLKLDDRPYRYLIVRGDQDRYFASGWEVKDQEAFDAARESLRGAGVPVTMATDQERASRRFQNMMWFHDPSGNRHEIVWGAISDFVRFDSPQKVPAFVTGDLGMGHTVLAAPNFDETWAFFRDVMGFRISDIYNHRAAADAPIQRLYFTHCNNGRQHSLALFESPRPPSGCVHVMAEVTSMTEVGRALDRCKAHGFKLMASLGQHVNDDVTSFYMATPGGFALEYGYGGLVVDWSRHSVFEATSISHWGHDWSLGLATGDTN</sequence>
<dbReference type="OrthoDB" id="9803142at2"/>
<dbReference type="EMBL" id="CABPSQ010000006">
    <property type="protein sequence ID" value="VVE70084.1"/>
    <property type="molecule type" value="Genomic_DNA"/>
</dbReference>
<feature type="domain" description="VOC" evidence="9">
    <location>
        <begin position="6"/>
        <end position="120"/>
    </location>
</feature>
<dbReference type="AlphaFoldDB" id="A0A5E5A909"/>
<comment type="cofactor">
    <cofactor evidence="1 8">
        <name>Fe(2+)</name>
        <dbReference type="ChEBI" id="CHEBI:29033"/>
    </cofactor>
</comment>
<accession>A0A5E5A909</accession>
<dbReference type="GO" id="GO:0051213">
    <property type="term" value="F:dioxygenase activity"/>
    <property type="evidence" value="ECO:0007669"/>
    <property type="project" value="UniProtKB-KW"/>
</dbReference>
<comment type="similarity">
    <text evidence="2 8">Belongs to the extradiol ring-cleavage dioxygenase family.</text>
</comment>
<dbReference type="CDD" id="cd07252">
    <property type="entry name" value="BphC1-RGP6_N_like"/>
    <property type="match status" value="1"/>
</dbReference>
<gene>
    <name evidence="10" type="ORF">PCA31118_03423</name>
</gene>
<evidence type="ECO:0000256" key="4">
    <source>
        <dbReference type="ARBA" id="ARBA00022797"/>
    </source>
</evidence>
<dbReference type="SUPFAM" id="SSF54593">
    <property type="entry name" value="Glyoxalase/Bleomycin resistance protein/Dihydroxybiphenyl dioxygenase"/>
    <property type="match status" value="1"/>
</dbReference>
<evidence type="ECO:0000259" key="9">
    <source>
        <dbReference type="PROSITE" id="PS51819"/>
    </source>
</evidence>
<evidence type="ECO:0000256" key="2">
    <source>
        <dbReference type="ARBA" id="ARBA00008784"/>
    </source>
</evidence>
<dbReference type="PROSITE" id="PS51819">
    <property type="entry name" value="VOC"/>
    <property type="match status" value="2"/>
</dbReference>
<dbReference type="Pfam" id="PF00903">
    <property type="entry name" value="Glyoxalase"/>
    <property type="match status" value="1"/>
</dbReference>
<keyword evidence="3" id="KW-0479">Metal-binding</keyword>
<dbReference type="CDD" id="cd07237">
    <property type="entry name" value="BphC1-RGP6_C_like"/>
    <property type="match status" value="1"/>
</dbReference>
<keyword evidence="6 8" id="KW-0560">Oxidoreductase</keyword>
<evidence type="ECO:0000256" key="7">
    <source>
        <dbReference type="ARBA" id="ARBA00023004"/>
    </source>
</evidence>
<organism evidence="10 11">
    <name type="scientific">Pandoraea captiosa</name>
    <dbReference type="NCBI Taxonomy" id="2508302"/>
    <lineage>
        <taxon>Bacteria</taxon>
        <taxon>Pseudomonadati</taxon>
        <taxon>Pseudomonadota</taxon>
        <taxon>Betaproteobacteria</taxon>
        <taxon>Burkholderiales</taxon>
        <taxon>Burkholderiaceae</taxon>
        <taxon>Pandoraea</taxon>
    </lineage>
</organism>
<evidence type="ECO:0000256" key="3">
    <source>
        <dbReference type="ARBA" id="ARBA00022723"/>
    </source>
</evidence>
<evidence type="ECO:0000256" key="5">
    <source>
        <dbReference type="ARBA" id="ARBA00022964"/>
    </source>
</evidence>
<dbReference type="Gene3D" id="3.10.180.10">
    <property type="entry name" value="2,3-Dihydroxybiphenyl 1,2-Dioxygenase, domain 1"/>
    <property type="match status" value="2"/>
</dbReference>
<feature type="domain" description="VOC" evidence="9">
    <location>
        <begin position="143"/>
        <end position="268"/>
    </location>
</feature>
<proteinExistence type="inferred from homology"/>
<keyword evidence="11" id="KW-1185">Reference proteome</keyword>
<dbReference type="GO" id="GO:0008198">
    <property type="term" value="F:ferrous iron binding"/>
    <property type="evidence" value="ECO:0007669"/>
    <property type="project" value="InterPro"/>
</dbReference>
<dbReference type="InterPro" id="IPR037523">
    <property type="entry name" value="VOC_core"/>
</dbReference>
<evidence type="ECO:0000256" key="1">
    <source>
        <dbReference type="ARBA" id="ARBA00001954"/>
    </source>
</evidence>
<dbReference type="Pfam" id="PF22632">
    <property type="entry name" value="BphC_D1"/>
    <property type="match status" value="1"/>
</dbReference>
<dbReference type="PROSITE" id="PS00082">
    <property type="entry name" value="EXTRADIOL_DIOXYGENAS"/>
    <property type="match status" value="1"/>
</dbReference>
<dbReference type="RefSeq" id="WP_150626309.1">
    <property type="nucleotide sequence ID" value="NZ_CABPSQ010000006.1"/>
</dbReference>
<dbReference type="InterPro" id="IPR004360">
    <property type="entry name" value="Glyas_Fos-R_dOase_dom"/>
</dbReference>